<dbReference type="OrthoDB" id="273311at2"/>
<evidence type="ECO:0000313" key="1">
    <source>
        <dbReference type="EMBL" id="APZ92459.1"/>
    </source>
</evidence>
<dbReference type="RefSeq" id="WP_077024076.1">
    <property type="nucleotide sequence ID" value="NZ_CP017641.1"/>
</dbReference>
<gene>
    <name evidence="1" type="ORF">Fuma_02070</name>
</gene>
<accession>A0A1P8WEI5</accession>
<dbReference type="EMBL" id="CP017641">
    <property type="protein sequence ID" value="APZ92459.1"/>
    <property type="molecule type" value="Genomic_DNA"/>
</dbReference>
<evidence type="ECO:0000313" key="2">
    <source>
        <dbReference type="Proteomes" id="UP000187735"/>
    </source>
</evidence>
<organism evidence="1 2">
    <name type="scientific">Fuerstiella marisgermanici</name>
    <dbReference type="NCBI Taxonomy" id="1891926"/>
    <lineage>
        <taxon>Bacteria</taxon>
        <taxon>Pseudomonadati</taxon>
        <taxon>Planctomycetota</taxon>
        <taxon>Planctomycetia</taxon>
        <taxon>Planctomycetales</taxon>
        <taxon>Planctomycetaceae</taxon>
        <taxon>Fuerstiella</taxon>
    </lineage>
</organism>
<dbReference type="Proteomes" id="UP000187735">
    <property type="component" value="Chromosome"/>
</dbReference>
<protein>
    <submittedName>
        <fullName evidence="1">Uncharacterized protein</fullName>
    </submittedName>
</protein>
<proteinExistence type="predicted"/>
<name>A0A1P8WEI5_9PLAN</name>
<keyword evidence="2" id="KW-1185">Reference proteome</keyword>
<reference evidence="1 2" key="1">
    <citation type="journal article" date="2016" name="Front. Microbiol.">
        <title>Fuerstia marisgermanicae gen. nov., sp. nov., an Unusual Member of the Phylum Planctomycetes from the German Wadden Sea.</title>
        <authorList>
            <person name="Kohn T."/>
            <person name="Heuer A."/>
            <person name="Jogler M."/>
            <person name="Vollmers J."/>
            <person name="Boedeker C."/>
            <person name="Bunk B."/>
            <person name="Rast P."/>
            <person name="Borchert D."/>
            <person name="Glockner I."/>
            <person name="Freese H.M."/>
            <person name="Klenk H.P."/>
            <person name="Overmann J."/>
            <person name="Kaster A.K."/>
            <person name="Rohde M."/>
            <person name="Wiegand S."/>
            <person name="Jogler C."/>
        </authorList>
    </citation>
    <scope>NUCLEOTIDE SEQUENCE [LARGE SCALE GENOMIC DNA]</scope>
    <source>
        <strain evidence="1 2">NH11</strain>
    </source>
</reference>
<sequence>MPPAADSKPYYKQPSKWLLVFFALGCLALFLLWLSGRSTLGKKLAELRKQGLPTTSTELNDYYKVPEGEKDTTDLWVAAIDAVTNVDLDSVPKDMPVLGFDAEPVPSPDEEWEKLDESREFLETLSDEMKLVYAAAEAGGVARYPVDFTPGFNAVLPYAQDARSVARLFTLQAHVHAHDRAFDQSHTDILAIFALRNSFQAEPTMISQLIVNAFHAIGCEATEDLLPHCGWNDEKLSKLQTVVAAMDFMHGARTGLIGERTFVLTGMGSFPLGPFRQSASRDVLAHFEDCLEATEQPWSEAIVRMEAIDANLKQRSQGTIGRFATMPLTMLAPATTQCFVAGARSDCRKNFTVLALAAQRYRLKHGHLPDSLDDMTSEFLPSTEADLKLDHFDGQPLRFKSDNTGITIYSIGFDQKDDGGDIETTEEGLQPQDAGVFIAS</sequence>
<dbReference type="KEGG" id="fmr:Fuma_02070"/>
<dbReference type="AlphaFoldDB" id="A0A1P8WEI5"/>